<accession>A0A5M3MBD1</accession>
<comment type="caution">
    <text evidence="1">The sequence shown here is derived from an EMBL/GenBank/DDBJ whole genome shotgun (WGS) entry which is preliminary data.</text>
</comment>
<gene>
    <name evidence="1" type="ORF">CONPUDRAFT_168400</name>
</gene>
<dbReference type="AlphaFoldDB" id="A0A5M3MBD1"/>
<sequence length="371" mass="42162">MSSSSGTPNASGELQGLDLAQQKFGPLLSPVAATPRAWTRYALSRERTVQVYNHRTVINIKPGKEDEEEDKLETLLFRGNESGIIRRKISARVEELEREMKLPLGTFVTCISMLNCYVLLEDFQDPRDCNIIARIYSPSTPACIDVSFRHHFRARAFGHEWNYSLGYKIHRRPAPEAPDGKGIIRDLKENNYHHTKDGWRTISTGYYDEKNVERGEVYLGHEDVFDICDLLLGPIDEPDQDAPEDEKIAFRRRLVWCVRLLMASVGIGYKMACVDSEEDDGVSTDMRWLVENYGNWFARGIRKACGFELTRDAEEAQQFREYQKEQEEEARSGGGFDDEDMPDFFAPGFGAALLAQLAMNANLQRDAGGVD</sequence>
<dbReference type="KEGG" id="cput:CONPUDRAFT_168400"/>
<evidence type="ECO:0000313" key="2">
    <source>
        <dbReference type="Proteomes" id="UP000053558"/>
    </source>
</evidence>
<evidence type="ECO:0000313" key="1">
    <source>
        <dbReference type="EMBL" id="EIW76548.1"/>
    </source>
</evidence>
<dbReference type="Proteomes" id="UP000053558">
    <property type="component" value="Unassembled WGS sequence"/>
</dbReference>
<proteinExistence type="predicted"/>
<protein>
    <submittedName>
        <fullName evidence="1">Uncharacterized protein</fullName>
    </submittedName>
</protein>
<dbReference type="EMBL" id="JH711585">
    <property type="protein sequence ID" value="EIW76548.1"/>
    <property type="molecule type" value="Genomic_DNA"/>
</dbReference>
<organism evidence="1 2">
    <name type="scientific">Coniophora puteana (strain RWD-64-598)</name>
    <name type="common">Brown rot fungus</name>
    <dbReference type="NCBI Taxonomy" id="741705"/>
    <lineage>
        <taxon>Eukaryota</taxon>
        <taxon>Fungi</taxon>
        <taxon>Dikarya</taxon>
        <taxon>Basidiomycota</taxon>
        <taxon>Agaricomycotina</taxon>
        <taxon>Agaricomycetes</taxon>
        <taxon>Agaricomycetidae</taxon>
        <taxon>Boletales</taxon>
        <taxon>Coniophorineae</taxon>
        <taxon>Coniophoraceae</taxon>
        <taxon>Coniophora</taxon>
    </lineage>
</organism>
<reference evidence="2" key="1">
    <citation type="journal article" date="2012" name="Science">
        <title>The Paleozoic origin of enzymatic lignin decomposition reconstructed from 31 fungal genomes.</title>
        <authorList>
            <person name="Floudas D."/>
            <person name="Binder M."/>
            <person name="Riley R."/>
            <person name="Barry K."/>
            <person name="Blanchette R.A."/>
            <person name="Henrissat B."/>
            <person name="Martinez A.T."/>
            <person name="Otillar R."/>
            <person name="Spatafora J.W."/>
            <person name="Yadav J.S."/>
            <person name="Aerts A."/>
            <person name="Benoit I."/>
            <person name="Boyd A."/>
            <person name="Carlson A."/>
            <person name="Copeland A."/>
            <person name="Coutinho P.M."/>
            <person name="de Vries R.P."/>
            <person name="Ferreira P."/>
            <person name="Findley K."/>
            <person name="Foster B."/>
            <person name="Gaskell J."/>
            <person name="Glotzer D."/>
            <person name="Gorecki P."/>
            <person name="Heitman J."/>
            <person name="Hesse C."/>
            <person name="Hori C."/>
            <person name="Igarashi K."/>
            <person name="Jurgens J.A."/>
            <person name="Kallen N."/>
            <person name="Kersten P."/>
            <person name="Kohler A."/>
            <person name="Kuees U."/>
            <person name="Kumar T.K.A."/>
            <person name="Kuo A."/>
            <person name="LaButti K."/>
            <person name="Larrondo L.F."/>
            <person name="Lindquist E."/>
            <person name="Ling A."/>
            <person name="Lombard V."/>
            <person name="Lucas S."/>
            <person name="Lundell T."/>
            <person name="Martin R."/>
            <person name="McLaughlin D.J."/>
            <person name="Morgenstern I."/>
            <person name="Morin E."/>
            <person name="Murat C."/>
            <person name="Nagy L.G."/>
            <person name="Nolan M."/>
            <person name="Ohm R.A."/>
            <person name="Patyshakuliyeva A."/>
            <person name="Rokas A."/>
            <person name="Ruiz-Duenas F.J."/>
            <person name="Sabat G."/>
            <person name="Salamov A."/>
            <person name="Samejima M."/>
            <person name="Schmutz J."/>
            <person name="Slot J.C."/>
            <person name="St John F."/>
            <person name="Stenlid J."/>
            <person name="Sun H."/>
            <person name="Sun S."/>
            <person name="Syed K."/>
            <person name="Tsang A."/>
            <person name="Wiebenga A."/>
            <person name="Young D."/>
            <person name="Pisabarro A."/>
            <person name="Eastwood D.C."/>
            <person name="Martin F."/>
            <person name="Cullen D."/>
            <person name="Grigoriev I.V."/>
            <person name="Hibbett D.S."/>
        </authorList>
    </citation>
    <scope>NUCLEOTIDE SEQUENCE [LARGE SCALE GENOMIC DNA]</scope>
    <source>
        <strain evidence="2">RWD-64-598 SS2</strain>
    </source>
</reference>
<keyword evidence="2" id="KW-1185">Reference proteome</keyword>
<dbReference type="GeneID" id="19205990"/>
<name>A0A5M3MBD1_CONPW</name>
<dbReference type="OrthoDB" id="3012326at2759"/>
<dbReference type="RefSeq" id="XP_007772958.1">
    <property type="nucleotide sequence ID" value="XM_007774768.1"/>
</dbReference>